<dbReference type="Gramene" id="Manes.06G078700.2.v8.1">
    <property type="protein sequence ID" value="Manes.06G078700.2.v8.1.CDS"/>
    <property type="gene ID" value="Manes.06G078700.v8.1"/>
</dbReference>
<feature type="chain" id="PRO_5012316262" description="Root meristem growth factor 3" evidence="2">
    <location>
        <begin position="26"/>
        <end position="133"/>
    </location>
</feature>
<dbReference type="GO" id="GO:0005615">
    <property type="term" value="C:extracellular space"/>
    <property type="evidence" value="ECO:0000318"/>
    <property type="project" value="GO_Central"/>
</dbReference>
<name>A0A2C9VR82_MANES</name>
<dbReference type="OMA" id="FSADYHA"/>
<accession>A0A2C9VR82</accession>
<dbReference type="GO" id="GO:0030154">
    <property type="term" value="P:cell differentiation"/>
    <property type="evidence" value="ECO:0000318"/>
    <property type="project" value="GO_Central"/>
</dbReference>
<dbReference type="GO" id="GO:0010082">
    <property type="term" value="P:regulation of root meristem growth"/>
    <property type="evidence" value="ECO:0007669"/>
    <property type="project" value="InterPro"/>
</dbReference>
<evidence type="ECO:0008006" key="5">
    <source>
        <dbReference type="Google" id="ProtNLM"/>
    </source>
</evidence>
<dbReference type="AlphaFoldDB" id="A0A2C9VR82"/>
<protein>
    <recommendedName>
        <fullName evidence="5">Root meristem growth factor 3</fullName>
    </recommendedName>
</protein>
<dbReference type="InterPro" id="IPR038804">
    <property type="entry name" value="RGF3"/>
</dbReference>
<evidence type="ECO:0000256" key="2">
    <source>
        <dbReference type="SAM" id="SignalP"/>
    </source>
</evidence>
<dbReference type="GO" id="GO:0008284">
    <property type="term" value="P:positive regulation of cell population proliferation"/>
    <property type="evidence" value="ECO:0000318"/>
    <property type="project" value="GO_Central"/>
</dbReference>
<proteinExistence type="predicted"/>
<comment type="caution">
    <text evidence="3">The sequence shown here is derived from an EMBL/GenBank/DDBJ whole genome shotgun (WGS) entry which is preliminary data.</text>
</comment>
<dbReference type="OrthoDB" id="994020at2759"/>
<dbReference type="Proteomes" id="UP000091857">
    <property type="component" value="Chromosome 6"/>
</dbReference>
<dbReference type="EMBL" id="CM004392">
    <property type="protein sequence ID" value="OAY47428.1"/>
    <property type="molecule type" value="Genomic_DNA"/>
</dbReference>
<evidence type="ECO:0000313" key="4">
    <source>
        <dbReference type="Proteomes" id="UP000091857"/>
    </source>
</evidence>
<feature type="region of interest" description="Disordered" evidence="1">
    <location>
        <begin position="88"/>
        <end position="133"/>
    </location>
</feature>
<gene>
    <name evidence="3" type="ORF">MANES_06G078700v8</name>
</gene>
<keyword evidence="2" id="KW-0732">Signal</keyword>
<reference evidence="4" key="1">
    <citation type="journal article" date="2016" name="Nat. Biotechnol.">
        <title>Sequencing wild and cultivated cassava and related species reveals extensive interspecific hybridization and genetic diversity.</title>
        <authorList>
            <person name="Bredeson J.V."/>
            <person name="Lyons J.B."/>
            <person name="Prochnik S.E."/>
            <person name="Wu G.A."/>
            <person name="Ha C.M."/>
            <person name="Edsinger-Gonzales E."/>
            <person name="Grimwood J."/>
            <person name="Schmutz J."/>
            <person name="Rabbi I.Y."/>
            <person name="Egesi C."/>
            <person name="Nauluvula P."/>
            <person name="Lebot V."/>
            <person name="Ndunguru J."/>
            <person name="Mkamilo G."/>
            <person name="Bart R.S."/>
            <person name="Setter T.L."/>
            <person name="Gleadow R.M."/>
            <person name="Kulakow P."/>
            <person name="Ferguson M.E."/>
            <person name="Rounsley S."/>
            <person name="Rokhsar D.S."/>
        </authorList>
    </citation>
    <scope>NUCLEOTIDE SEQUENCE [LARGE SCALE GENOMIC DNA]</scope>
    <source>
        <strain evidence="4">cv. AM560-2</strain>
    </source>
</reference>
<feature type="signal peptide" evidence="2">
    <location>
        <begin position="1"/>
        <end position="25"/>
    </location>
</feature>
<dbReference type="PANTHER" id="PTHR36313:SF1">
    <property type="entry name" value="PROTEIN GOLVEN 11-RELATED"/>
    <property type="match status" value="1"/>
</dbReference>
<dbReference type="GO" id="GO:0010628">
    <property type="term" value="P:positive regulation of gene expression"/>
    <property type="evidence" value="ECO:0000318"/>
    <property type="project" value="GO_Central"/>
</dbReference>
<evidence type="ECO:0000256" key="1">
    <source>
        <dbReference type="SAM" id="MobiDB-lite"/>
    </source>
</evidence>
<evidence type="ECO:0000313" key="3">
    <source>
        <dbReference type="EMBL" id="OAY47428.1"/>
    </source>
</evidence>
<organism evidence="3 4">
    <name type="scientific">Manihot esculenta</name>
    <name type="common">Cassava</name>
    <name type="synonym">Jatropha manihot</name>
    <dbReference type="NCBI Taxonomy" id="3983"/>
    <lineage>
        <taxon>Eukaryota</taxon>
        <taxon>Viridiplantae</taxon>
        <taxon>Streptophyta</taxon>
        <taxon>Embryophyta</taxon>
        <taxon>Tracheophyta</taxon>
        <taxon>Spermatophyta</taxon>
        <taxon>Magnoliopsida</taxon>
        <taxon>eudicotyledons</taxon>
        <taxon>Gunneridae</taxon>
        <taxon>Pentapetalae</taxon>
        <taxon>rosids</taxon>
        <taxon>fabids</taxon>
        <taxon>Malpighiales</taxon>
        <taxon>Euphorbiaceae</taxon>
        <taxon>Crotonoideae</taxon>
        <taxon>Manihoteae</taxon>
        <taxon>Manihot</taxon>
    </lineage>
</organism>
<dbReference type="PANTHER" id="PTHR36313">
    <property type="entry name" value="ROOT MERISTEM GROWTH FACTOR 2"/>
    <property type="match status" value="1"/>
</dbReference>
<sequence length="133" mass="14104">MAAVCLKFICLLLVLLLSSAWLSTGDDSQAAEDAAAISTEKEEFSGRNAIGGRKMVPIKLIVKRVAIKGSGELAESLRISSANQEIAAAGKSGKKKNKAVDQNEGSKQLNNEGGFVAFSADYHAPRHHPPKNN</sequence>
<keyword evidence="4" id="KW-1185">Reference proteome</keyword>
<dbReference type="GO" id="GO:0008083">
    <property type="term" value="F:growth factor activity"/>
    <property type="evidence" value="ECO:0000318"/>
    <property type="project" value="GO_Central"/>
</dbReference>